<proteinExistence type="predicted"/>
<protein>
    <recommendedName>
        <fullName evidence="4">Secreted protein</fullName>
    </recommendedName>
</protein>
<evidence type="ECO:0008006" key="4">
    <source>
        <dbReference type="Google" id="ProtNLM"/>
    </source>
</evidence>
<dbReference type="Proteomes" id="UP001589810">
    <property type="component" value="Unassembled WGS sequence"/>
</dbReference>
<gene>
    <name evidence="2" type="ORF">ACFFH7_30565</name>
</gene>
<accession>A0ABV6N0H3</accession>
<dbReference type="EMBL" id="JBHLUD010000010">
    <property type="protein sequence ID" value="MFC0545894.1"/>
    <property type="molecule type" value="Genomic_DNA"/>
</dbReference>
<organism evidence="2 3">
    <name type="scientific">Kutzneria chonburiensis</name>
    <dbReference type="NCBI Taxonomy" id="1483604"/>
    <lineage>
        <taxon>Bacteria</taxon>
        <taxon>Bacillati</taxon>
        <taxon>Actinomycetota</taxon>
        <taxon>Actinomycetes</taxon>
        <taxon>Pseudonocardiales</taxon>
        <taxon>Pseudonocardiaceae</taxon>
        <taxon>Kutzneria</taxon>
    </lineage>
</organism>
<evidence type="ECO:0000256" key="1">
    <source>
        <dbReference type="SAM" id="SignalP"/>
    </source>
</evidence>
<comment type="caution">
    <text evidence="2">The sequence shown here is derived from an EMBL/GenBank/DDBJ whole genome shotgun (WGS) entry which is preliminary data.</text>
</comment>
<feature type="signal peptide" evidence="1">
    <location>
        <begin position="1"/>
        <end position="24"/>
    </location>
</feature>
<name>A0ABV6N0H3_9PSEU</name>
<reference evidence="2 3" key="1">
    <citation type="submission" date="2024-09" db="EMBL/GenBank/DDBJ databases">
        <authorList>
            <person name="Sun Q."/>
            <person name="Mori K."/>
        </authorList>
    </citation>
    <scope>NUCLEOTIDE SEQUENCE [LARGE SCALE GENOMIC DNA]</scope>
    <source>
        <strain evidence="2 3">TBRC 1432</strain>
    </source>
</reference>
<sequence length="141" mass="15062">MMRKLLCAMGVLALATVGAGTAQAETAPGCASTVQIGATAYGQYQGQNVISVKQFKGCGKNWSYIYVWQSFRDKHIAYSASAFVNAQYDDAELVQGEVDKSGSPVELWSKGTDTLTVCTQAEGMLAFGNENVVQASTGWRC</sequence>
<feature type="chain" id="PRO_5047263182" description="Secreted protein" evidence="1">
    <location>
        <begin position="25"/>
        <end position="141"/>
    </location>
</feature>
<keyword evidence="3" id="KW-1185">Reference proteome</keyword>
<keyword evidence="1" id="KW-0732">Signal</keyword>
<evidence type="ECO:0000313" key="2">
    <source>
        <dbReference type="EMBL" id="MFC0545894.1"/>
    </source>
</evidence>
<evidence type="ECO:0000313" key="3">
    <source>
        <dbReference type="Proteomes" id="UP001589810"/>
    </source>
</evidence>